<evidence type="ECO:0000256" key="4">
    <source>
        <dbReference type="SAM" id="Phobius"/>
    </source>
</evidence>
<feature type="transmembrane region" description="Helical" evidence="4">
    <location>
        <begin position="209"/>
        <end position="231"/>
    </location>
</feature>
<feature type="transmembrane region" description="Helical" evidence="4">
    <location>
        <begin position="115"/>
        <end position="136"/>
    </location>
</feature>
<feature type="transmembrane region" description="Helical" evidence="4">
    <location>
        <begin position="480"/>
        <end position="498"/>
    </location>
</feature>
<evidence type="ECO:0000256" key="1">
    <source>
        <dbReference type="ARBA" id="ARBA00004141"/>
    </source>
</evidence>
<comment type="subcellular location">
    <subcellularLocation>
        <location evidence="1">Membrane</location>
        <topology evidence="1">Multi-pass membrane protein</topology>
    </subcellularLocation>
</comment>
<feature type="compositionally biased region" description="Basic and acidic residues" evidence="3">
    <location>
        <begin position="81"/>
        <end position="95"/>
    </location>
</feature>
<evidence type="ECO:0000313" key="7">
    <source>
        <dbReference type="Proteomes" id="UP000521872"/>
    </source>
</evidence>
<dbReference type="InterPro" id="IPR050327">
    <property type="entry name" value="Proton-linked_MCT"/>
</dbReference>
<dbReference type="GO" id="GO:0022857">
    <property type="term" value="F:transmembrane transporter activity"/>
    <property type="evidence" value="ECO:0007669"/>
    <property type="project" value="InterPro"/>
</dbReference>
<dbReference type="Pfam" id="PF07690">
    <property type="entry name" value="MFS_1"/>
    <property type="match status" value="1"/>
</dbReference>
<evidence type="ECO:0000313" key="6">
    <source>
        <dbReference type="EMBL" id="KAF4620486.1"/>
    </source>
</evidence>
<feature type="compositionally biased region" description="Polar residues" evidence="3">
    <location>
        <begin position="47"/>
        <end position="70"/>
    </location>
</feature>
<dbReference type="SUPFAM" id="SSF103473">
    <property type="entry name" value="MFS general substrate transporter"/>
    <property type="match status" value="1"/>
</dbReference>
<dbReference type="Proteomes" id="UP000521872">
    <property type="component" value="Unassembled WGS sequence"/>
</dbReference>
<comment type="similarity">
    <text evidence="2">Belongs to the major facilitator superfamily. Monocarboxylate porter (TC 2.A.1.13) family.</text>
</comment>
<feature type="compositionally biased region" description="Polar residues" evidence="3">
    <location>
        <begin position="1"/>
        <end position="28"/>
    </location>
</feature>
<sequence length="510" mass="54323">MEDPRSVTTKPSTSTMATALNAKPSQASFAFLDTVPPSPGLPRSLGNKPSFSPSSVTLAHSVATKPSQATLKGETSPLPSAEEKQAEPESEKPEKLPLPVTSNDVGPPPDGGLQAWLTVLGCSLVSFSTFGIVNAYGAFSDFYRTTFLSSSSPTLISMIGSVGVFVLYSFAAITGPIFDAFGPRYMIPLSGLVAVFALLMLSISQPHHIYQQFLCQSVLFNAGAVFGYMPSMAIIPHWFKKNTAAALGIVLASASLGGIVFPIMLHRLIPTIGFGWTIRALALIVLFSYSVATLTIRARLPRRPLPPLSRLIDFRAFLDIRYAIFVLGAWFNILSVFNPFFQIGAYGVAAHGSNPLTPYLLAIMCATGIAGRVIPGYIADRVGRFNTIAASTTCSSILTLALWYTSTAETNIVIFAALYGFASGPFFSLLPACVAQISPVERVGARIGMLFATLATGALAGTPIGGVFIRDSTVPNFRHLILYTGVLGLIGSAFLILARFKCDSRLRAVV</sequence>
<keyword evidence="7" id="KW-1185">Reference proteome</keyword>
<feature type="transmembrane region" description="Helical" evidence="4">
    <location>
        <begin position="156"/>
        <end position="178"/>
    </location>
</feature>
<feature type="region of interest" description="Disordered" evidence="3">
    <location>
        <begin position="1"/>
        <end position="104"/>
    </location>
</feature>
<accession>A0A8H4VRT9</accession>
<dbReference type="AlphaFoldDB" id="A0A8H4VRT9"/>
<feature type="transmembrane region" description="Helical" evidence="4">
    <location>
        <begin position="385"/>
        <end position="406"/>
    </location>
</feature>
<dbReference type="EMBL" id="JAACJL010000015">
    <property type="protein sequence ID" value="KAF4620486.1"/>
    <property type="molecule type" value="Genomic_DNA"/>
</dbReference>
<gene>
    <name evidence="6" type="ORF">D9613_000458</name>
</gene>
<proteinExistence type="inferred from homology"/>
<evidence type="ECO:0000256" key="3">
    <source>
        <dbReference type="SAM" id="MobiDB-lite"/>
    </source>
</evidence>
<dbReference type="GO" id="GO:0016020">
    <property type="term" value="C:membrane"/>
    <property type="evidence" value="ECO:0007669"/>
    <property type="project" value="UniProtKB-SubCell"/>
</dbReference>
<dbReference type="Gene3D" id="1.20.1250.20">
    <property type="entry name" value="MFS general substrate transporter like domains"/>
    <property type="match status" value="2"/>
</dbReference>
<feature type="transmembrane region" description="Helical" evidence="4">
    <location>
        <begin position="276"/>
        <end position="296"/>
    </location>
</feature>
<dbReference type="InterPro" id="IPR011701">
    <property type="entry name" value="MFS"/>
</dbReference>
<dbReference type="InterPro" id="IPR020846">
    <property type="entry name" value="MFS_dom"/>
</dbReference>
<dbReference type="PANTHER" id="PTHR11360:SF281">
    <property type="entry name" value="ASPYRIDONES EFFLUX PROTEIN APDF-RELATED"/>
    <property type="match status" value="1"/>
</dbReference>
<name>A0A8H4VRT9_9AGAR</name>
<dbReference type="PROSITE" id="PS50850">
    <property type="entry name" value="MFS"/>
    <property type="match status" value="1"/>
</dbReference>
<evidence type="ECO:0000259" key="5">
    <source>
        <dbReference type="PROSITE" id="PS50850"/>
    </source>
</evidence>
<dbReference type="PANTHER" id="PTHR11360">
    <property type="entry name" value="MONOCARBOXYLATE TRANSPORTER"/>
    <property type="match status" value="1"/>
</dbReference>
<comment type="caution">
    <text evidence="6">The sequence shown here is derived from an EMBL/GenBank/DDBJ whole genome shotgun (WGS) entry which is preliminary data.</text>
</comment>
<feature type="domain" description="Major facilitator superfamily (MFS) profile" evidence="5">
    <location>
        <begin position="316"/>
        <end position="510"/>
    </location>
</feature>
<feature type="transmembrane region" description="Helical" evidence="4">
    <location>
        <begin position="316"/>
        <end position="337"/>
    </location>
</feature>
<protein>
    <recommendedName>
        <fullName evidence="5">Major facilitator superfamily (MFS) profile domain-containing protein</fullName>
    </recommendedName>
</protein>
<organism evidence="6 7">
    <name type="scientific">Agrocybe pediades</name>
    <dbReference type="NCBI Taxonomy" id="84607"/>
    <lineage>
        <taxon>Eukaryota</taxon>
        <taxon>Fungi</taxon>
        <taxon>Dikarya</taxon>
        <taxon>Basidiomycota</taxon>
        <taxon>Agaricomycotina</taxon>
        <taxon>Agaricomycetes</taxon>
        <taxon>Agaricomycetidae</taxon>
        <taxon>Agaricales</taxon>
        <taxon>Agaricineae</taxon>
        <taxon>Strophariaceae</taxon>
        <taxon>Agrocybe</taxon>
    </lineage>
</organism>
<keyword evidence="4" id="KW-0472">Membrane</keyword>
<feature type="transmembrane region" description="Helical" evidence="4">
    <location>
        <begin position="412"/>
        <end position="435"/>
    </location>
</feature>
<feature type="transmembrane region" description="Helical" evidence="4">
    <location>
        <begin position="243"/>
        <end position="264"/>
    </location>
</feature>
<feature type="transmembrane region" description="Helical" evidence="4">
    <location>
        <begin position="447"/>
        <end position="468"/>
    </location>
</feature>
<reference evidence="6 7" key="1">
    <citation type="submission" date="2019-12" db="EMBL/GenBank/DDBJ databases">
        <authorList>
            <person name="Floudas D."/>
            <person name="Bentzer J."/>
            <person name="Ahren D."/>
            <person name="Johansson T."/>
            <person name="Persson P."/>
            <person name="Tunlid A."/>
        </authorList>
    </citation>
    <scope>NUCLEOTIDE SEQUENCE [LARGE SCALE GENOMIC DNA]</scope>
    <source>
        <strain evidence="6 7">CBS 102.39</strain>
    </source>
</reference>
<dbReference type="InterPro" id="IPR036259">
    <property type="entry name" value="MFS_trans_sf"/>
</dbReference>
<keyword evidence="4" id="KW-1133">Transmembrane helix</keyword>
<keyword evidence="4" id="KW-0812">Transmembrane</keyword>
<feature type="transmembrane region" description="Helical" evidence="4">
    <location>
        <begin position="357"/>
        <end position="378"/>
    </location>
</feature>
<evidence type="ECO:0000256" key="2">
    <source>
        <dbReference type="ARBA" id="ARBA00006727"/>
    </source>
</evidence>
<feature type="transmembrane region" description="Helical" evidence="4">
    <location>
        <begin position="185"/>
        <end position="203"/>
    </location>
</feature>